<gene>
    <name evidence="4" type="ORF">G5714_001293</name>
</gene>
<dbReference type="AlphaFoldDB" id="A0A7J6DBW4"/>
<evidence type="ECO:0000313" key="5">
    <source>
        <dbReference type="Proteomes" id="UP000579812"/>
    </source>
</evidence>
<dbReference type="PANTHER" id="PTHR34153">
    <property type="entry name" value="SI:CH211-262H13.3-RELATED-RELATED"/>
    <property type="match status" value="1"/>
</dbReference>
<keyword evidence="1" id="KW-0175">Coiled coil</keyword>
<proteinExistence type="predicted"/>
<evidence type="ECO:0000259" key="3">
    <source>
        <dbReference type="Pfam" id="PF16064"/>
    </source>
</evidence>
<feature type="compositionally biased region" description="Basic and acidic residues" evidence="2">
    <location>
        <begin position="344"/>
        <end position="353"/>
    </location>
</feature>
<accession>A0A7J6DBW4</accession>
<evidence type="ECO:0000256" key="1">
    <source>
        <dbReference type="SAM" id="Coils"/>
    </source>
</evidence>
<dbReference type="PANTHER" id="PTHR34153:SF2">
    <property type="entry name" value="SI:CH211-262H13.3-RELATED"/>
    <property type="match status" value="1"/>
</dbReference>
<organism evidence="4 5">
    <name type="scientific">Onychostoma macrolepis</name>
    <dbReference type="NCBI Taxonomy" id="369639"/>
    <lineage>
        <taxon>Eukaryota</taxon>
        <taxon>Metazoa</taxon>
        <taxon>Chordata</taxon>
        <taxon>Craniata</taxon>
        <taxon>Vertebrata</taxon>
        <taxon>Euteleostomi</taxon>
        <taxon>Actinopterygii</taxon>
        <taxon>Neopterygii</taxon>
        <taxon>Teleostei</taxon>
        <taxon>Ostariophysi</taxon>
        <taxon>Cypriniformes</taxon>
        <taxon>Cyprinidae</taxon>
        <taxon>Acrossocheilinae</taxon>
        <taxon>Onychostoma</taxon>
    </lineage>
</organism>
<dbReference type="InterPro" id="IPR032071">
    <property type="entry name" value="DUF4806"/>
</dbReference>
<evidence type="ECO:0000313" key="4">
    <source>
        <dbReference type="EMBL" id="KAF4116740.1"/>
    </source>
</evidence>
<evidence type="ECO:0000256" key="2">
    <source>
        <dbReference type="SAM" id="MobiDB-lite"/>
    </source>
</evidence>
<dbReference type="Pfam" id="PF16064">
    <property type="entry name" value="DUF4806"/>
    <property type="match status" value="1"/>
</dbReference>
<feature type="region of interest" description="Disordered" evidence="2">
    <location>
        <begin position="100"/>
        <end position="134"/>
    </location>
</feature>
<sequence>MLITNHYLYHKNSMKQWCLVKFHSGGTEVVPHIWLQGEKVFWPPYPLKESGKVRAAIRRREEPKENWQTYEPVRVLISRDTFEEAERCLERYLKQQCDTTDIQSEEESQQPQKRRKKPNLIYKNSDDSDEDQPRNVTLQKLLTTVTELTKEVRDLRQDFREFRQSCRCGQSAGVVGLTEEPLQLPLHSMEELENAEVILQSQEARMAMVARFTVIGGTTLEIRVRRMLVYSMTNELASGLNWAGKKNKDVGKQKRPFKEMALCKCMFDALTQRLTTANTYDFAQAVIKGTGVWMEIEDSRVPGVSGQCPVICSIQGPTGELGQPGMTGGRVLPGLGGSHGSKGQKGDLGDDGPHGAPGLNGQKGD</sequence>
<name>A0A7J6DBW4_9TELE</name>
<protein>
    <recommendedName>
        <fullName evidence="3">DUF4806 domain-containing protein</fullName>
    </recommendedName>
</protein>
<feature type="region of interest" description="Disordered" evidence="2">
    <location>
        <begin position="319"/>
        <end position="365"/>
    </location>
</feature>
<comment type="caution">
    <text evidence="4">The sequence shown here is derived from an EMBL/GenBank/DDBJ whole genome shotgun (WGS) entry which is preliminary data.</text>
</comment>
<dbReference type="EMBL" id="JAAMOB010000002">
    <property type="protein sequence ID" value="KAF4116740.1"/>
    <property type="molecule type" value="Genomic_DNA"/>
</dbReference>
<feature type="domain" description="DUF4806" evidence="3">
    <location>
        <begin position="179"/>
        <end position="269"/>
    </location>
</feature>
<keyword evidence="5" id="KW-1185">Reference proteome</keyword>
<dbReference type="Proteomes" id="UP000579812">
    <property type="component" value="Unassembled WGS sequence"/>
</dbReference>
<reference evidence="4 5" key="1">
    <citation type="submission" date="2020-04" db="EMBL/GenBank/DDBJ databases">
        <title>Chromosome-level genome assembly of a cyprinid fish Onychostoma macrolepis by integration of Nanopore Sequencing, Bionano and Hi-C technology.</title>
        <authorList>
            <person name="Wang D."/>
        </authorList>
    </citation>
    <scope>NUCLEOTIDE SEQUENCE [LARGE SCALE GENOMIC DNA]</scope>
    <source>
        <strain evidence="4">SWU-2019</strain>
        <tissue evidence="4">Muscle</tissue>
    </source>
</reference>
<feature type="coiled-coil region" evidence="1">
    <location>
        <begin position="138"/>
        <end position="165"/>
    </location>
</feature>